<dbReference type="Gene3D" id="2.40.37.10">
    <property type="entry name" value="Lyase, Ornithine Decarboxylase, Chain A, domain 1"/>
    <property type="match status" value="1"/>
</dbReference>
<dbReference type="AlphaFoldDB" id="A0A0B7AN33"/>
<dbReference type="GO" id="GO:0005737">
    <property type="term" value="C:cytoplasm"/>
    <property type="evidence" value="ECO:0007669"/>
    <property type="project" value="TreeGrafter"/>
</dbReference>
<protein>
    <recommendedName>
        <fullName evidence="7">ornithine decarboxylase</fullName>
        <ecNumber evidence="7">4.1.1.17</ecNumber>
    </recommendedName>
</protein>
<dbReference type="GO" id="GO:0033387">
    <property type="term" value="P:putrescine biosynthetic process from arginine, via ornithine"/>
    <property type="evidence" value="ECO:0007669"/>
    <property type="project" value="TreeGrafter"/>
</dbReference>
<dbReference type="PANTHER" id="PTHR11482">
    <property type="entry name" value="ARGININE/DIAMINOPIMELATE/ORNITHINE DECARBOXYLASE"/>
    <property type="match status" value="1"/>
</dbReference>
<comment type="catalytic activity">
    <reaction evidence="10">
        <text>L-ornithine + H(+) = putrescine + CO2</text>
        <dbReference type="Rhea" id="RHEA:22964"/>
        <dbReference type="ChEBI" id="CHEBI:15378"/>
        <dbReference type="ChEBI" id="CHEBI:16526"/>
        <dbReference type="ChEBI" id="CHEBI:46911"/>
        <dbReference type="ChEBI" id="CHEBI:326268"/>
        <dbReference type="EC" id="4.1.1.17"/>
    </reaction>
</comment>
<dbReference type="PRINTS" id="PR01182">
    <property type="entry name" value="ORNDCRBXLASE"/>
</dbReference>
<evidence type="ECO:0000256" key="8">
    <source>
        <dbReference type="ARBA" id="ARBA00037173"/>
    </source>
</evidence>
<dbReference type="SUPFAM" id="SSF51419">
    <property type="entry name" value="PLP-binding barrel"/>
    <property type="match status" value="1"/>
</dbReference>
<evidence type="ECO:0000256" key="4">
    <source>
        <dbReference type="ARBA" id="ARBA00023115"/>
    </source>
</evidence>
<evidence type="ECO:0000256" key="9">
    <source>
        <dbReference type="ARBA" id="ARBA00046672"/>
    </source>
</evidence>
<dbReference type="Pfam" id="PF00278">
    <property type="entry name" value="Orn_DAP_Arg_deC"/>
    <property type="match status" value="1"/>
</dbReference>
<dbReference type="PROSITE" id="PS00878">
    <property type="entry name" value="ODR_DC_2_1"/>
    <property type="match status" value="1"/>
</dbReference>
<dbReference type="InterPro" id="IPR029066">
    <property type="entry name" value="PLP-binding_barrel"/>
</dbReference>
<comment type="subunit">
    <text evidence="9">Homodimer. Only the dimer is catalytically active, as the active sites are constructed of residues from both monomers.</text>
</comment>
<dbReference type="InterPro" id="IPR022653">
    <property type="entry name" value="De-COase2_pyr-phos_BS"/>
</dbReference>
<feature type="non-terminal residue" evidence="15">
    <location>
        <position position="1"/>
    </location>
</feature>
<comment type="pathway">
    <text evidence="6">Amine and polyamine biosynthesis; putrescine biosynthesis via L-ornithine pathway; putrescine from L-ornithine: step 1/1.</text>
</comment>
<organism evidence="15">
    <name type="scientific">Arion vulgaris</name>
    <dbReference type="NCBI Taxonomy" id="1028688"/>
    <lineage>
        <taxon>Eukaryota</taxon>
        <taxon>Metazoa</taxon>
        <taxon>Spiralia</taxon>
        <taxon>Lophotrochozoa</taxon>
        <taxon>Mollusca</taxon>
        <taxon>Gastropoda</taxon>
        <taxon>Heterobranchia</taxon>
        <taxon>Euthyneura</taxon>
        <taxon>Panpulmonata</taxon>
        <taxon>Eupulmonata</taxon>
        <taxon>Stylommatophora</taxon>
        <taxon>Helicina</taxon>
        <taxon>Arionoidea</taxon>
        <taxon>Arionidae</taxon>
        <taxon>Arion</taxon>
    </lineage>
</organism>
<comment type="cofactor">
    <cofactor evidence="1 11">
        <name>pyridoxal 5'-phosphate</name>
        <dbReference type="ChEBI" id="CHEBI:597326"/>
    </cofactor>
</comment>
<dbReference type="InterPro" id="IPR009006">
    <property type="entry name" value="Ala_racemase/Decarboxylase_C"/>
</dbReference>
<dbReference type="InterPro" id="IPR002433">
    <property type="entry name" value="Orn_de-COase"/>
</dbReference>
<reference evidence="15" key="1">
    <citation type="submission" date="2014-12" db="EMBL/GenBank/DDBJ databases">
        <title>Insight into the proteome of Arion vulgaris.</title>
        <authorList>
            <person name="Aradska J."/>
            <person name="Bulat T."/>
            <person name="Smidak R."/>
            <person name="Sarate P."/>
            <person name="Gangsoo J."/>
            <person name="Sialana F."/>
            <person name="Bilban M."/>
            <person name="Lubec G."/>
        </authorList>
    </citation>
    <scope>NUCLEOTIDE SEQUENCE</scope>
    <source>
        <tissue evidence="15">Skin</tissue>
    </source>
</reference>
<keyword evidence="3 11" id="KW-0663">Pyridoxal phosphate</keyword>
<evidence type="ECO:0000256" key="6">
    <source>
        <dbReference type="ARBA" id="ARBA00034115"/>
    </source>
</evidence>
<feature type="domain" description="Orn/DAP/Arg decarboxylase 2 N-terminal" evidence="14">
    <location>
        <begin position="59"/>
        <end position="293"/>
    </location>
</feature>
<name>A0A0B7AN33_9EUPU</name>
<comment type="similarity">
    <text evidence="2 12">Belongs to the Orn/Lys/Arg decarboxylase class-II family.</text>
</comment>
<dbReference type="Gene3D" id="3.20.20.10">
    <property type="entry name" value="Alanine racemase"/>
    <property type="match status" value="1"/>
</dbReference>
<dbReference type="InterPro" id="IPR022644">
    <property type="entry name" value="De-COase2_N"/>
</dbReference>
<evidence type="ECO:0000256" key="3">
    <source>
        <dbReference type="ARBA" id="ARBA00022898"/>
    </source>
</evidence>
<dbReference type="PANTHER" id="PTHR11482:SF6">
    <property type="entry name" value="ORNITHINE DECARBOXYLASE 1-RELATED"/>
    <property type="match status" value="1"/>
</dbReference>
<dbReference type="GO" id="GO:0004586">
    <property type="term" value="F:ornithine decarboxylase activity"/>
    <property type="evidence" value="ECO:0007669"/>
    <property type="project" value="UniProtKB-EC"/>
</dbReference>
<evidence type="ECO:0000256" key="11">
    <source>
        <dbReference type="PIRSR" id="PIRSR600183-50"/>
    </source>
</evidence>
<evidence type="ECO:0000256" key="7">
    <source>
        <dbReference type="ARBA" id="ARBA00034138"/>
    </source>
</evidence>
<dbReference type="PRINTS" id="PR01179">
    <property type="entry name" value="ODADCRBXLASE"/>
</dbReference>
<evidence type="ECO:0000259" key="13">
    <source>
        <dbReference type="Pfam" id="PF00278"/>
    </source>
</evidence>
<dbReference type="InterPro" id="IPR000183">
    <property type="entry name" value="Orn/DAP/Arg_de-COase"/>
</dbReference>
<evidence type="ECO:0000256" key="2">
    <source>
        <dbReference type="ARBA" id="ARBA00008872"/>
    </source>
</evidence>
<dbReference type="Pfam" id="PF02784">
    <property type="entry name" value="Orn_Arg_deC_N"/>
    <property type="match status" value="1"/>
</dbReference>
<accession>A0A0B7AN33</accession>
<dbReference type="EC" id="4.1.1.17" evidence="7"/>
<dbReference type="SUPFAM" id="SSF50621">
    <property type="entry name" value="Alanine racemase C-terminal domain-like"/>
    <property type="match status" value="1"/>
</dbReference>
<evidence type="ECO:0000259" key="14">
    <source>
        <dbReference type="Pfam" id="PF02784"/>
    </source>
</evidence>
<evidence type="ECO:0000313" key="15">
    <source>
        <dbReference type="EMBL" id="CEK81345.1"/>
    </source>
</evidence>
<evidence type="ECO:0000256" key="1">
    <source>
        <dbReference type="ARBA" id="ARBA00001933"/>
    </source>
</evidence>
<comment type="function">
    <text evidence="8">Catalyzes the first and rate-limiting step of polyamine biosynthesis that converts ornithine into putrescine, which is the precursor for the polyamines, spermidine and spermine. Polyamines are essential for cell proliferation and are implicated in cellular processes, ranging from DNA replication to apoptosis.</text>
</comment>
<feature type="modified residue" description="N6-(pyridoxal phosphate)lysine" evidence="11">
    <location>
        <position position="82"/>
    </location>
</feature>
<sequence>EIRFVKGVLSWFIAQIMSFQEIVKLYDGETIQLEECIREKVEVLENKNKCKTFVLLDVGEIYRKLENWRHLLPRVEPFYALKCNHHPLVAKVLADAGIGFDCASKKEIKQILKLGVDPKRIIYANTCKQKSYITYAGSKNVDLMTFDGVHELIKIKDLFPDARLILRIQSNERHKAKHNFNTKCGCHRNHSKELLAQAWEMKLNVVGISFHVGSLPDDAECFASTIADAHFVFQIGQSLGFNMTILDIGGGFPGIDDDGGKFEKIADVVNKSLDLYFPVSQGVRIIAEPGRYLITSAVTLAVNIIGKRIVRQNFKKKNQNGTTHLSLSPLNCNASHDKGRDSNMTHDIRRTDDDIRNNESLVYMYYVNDGVYGTLANVMTDSVVIQHKVLYREAQPDADASPKKPSIIWGPSCDSLDCVVPDCNLPDLKVGEWLYFCNMGAYTLCLATDFNGIERPLVFPVCSKHYWNQMYPEGSPMLYLPYV</sequence>
<dbReference type="FunFam" id="3.20.20.10:FF:000005">
    <property type="entry name" value="Ornithine decarboxylase"/>
    <property type="match status" value="1"/>
</dbReference>
<dbReference type="InterPro" id="IPR022643">
    <property type="entry name" value="De-COase2_C"/>
</dbReference>
<evidence type="ECO:0000256" key="12">
    <source>
        <dbReference type="RuleBase" id="RU003737"/>
    </source>
</evidence>
<feature type="domain" description="Orn/DAP/Arg decarboxylase 2 C-terminal" evidence="13">
    <location>
        <begin position="296"/>
        <end position="440"/>
    </location>
</feature>
<keyword evidence="5" id="KW-0456">Lyase</keyword>
<gene>
    <name evidence="15" type="primary">ORF125556</name>
</gene>
<dbReference type="CDD" id="cd00622">
    <property type="entry name" value="PLPDE_III_ODC"/>
    <property type="match status" value="1"/>
</dbReference>
<evidence type="ECO:0000256" key="10">
    <source>
        <dbReference type="ARBA" id="ARBA00049127"/>
    </source>
</evidence>
<proteinExistence type="inferred from homology"/>
<feature type="active site" description="Proton donor" evidence="11">
    <location>
        <position position="413"/>
    </location>
</feature>
<evidence type="ECO:0000256" key="5">
    <source>
        <dbReference type="ARBA" id="ARBA00023239"/>
    </source>
</evidence>
<keyword evidence="4" id="KW-0620">Polyamine biosynthesis</keyword>
<dbReference type="EMBL" id="HACG01034480">
    <property type="protein sequence ID" value="CEK81345.1"/>
    <property type="molecule type" value="Transcribed_RNA"/>
</dbReference>